<evidence type="ECO:0000256" key="2">
    <source>
        <dbReference type="ARBA" id="ARBA00010270"/>
    </source>
</evidence>
<dbReference type="OrthoDB" id="7889197at2"/>
<proteinExistence type="inferred from homology"/>
<sequence length="156" mass="17054">MFKKILGAKAIALAVAFSTVAAVVPSTVPVVGVSQASADWRGHPGWGGGPRYYDGGRRWHRGDYYRPRYYGRRHHSDVGAGVVGAIVGLGVGAAIASQAQPRVRYYEPAPVYAAPAYGRPAPWTSEWYRYCSARYRSFDPGSGTFQPYNGPRQLCR</sequence>
<keyword evidence="4" id="KW-0472">Membrane</keyword>
<dbReference type="EMBL" id="FUXL01000002">
    <property type="protein sequence ID" value="SJZ63180.1"/>
    <property type="molecule type" value="Genomic_DNA"/>
</dbReference>
<dbReference type="STRING" id="1365950.SAMN05428963_1029"/>
<evidence type="ECO:0000313" key="8">
    <source>
        <dbReference type="EMBL" id="SJZ63180.1"/>
    </source>
</evidence>
<evidence type="ECO:0000256" key="1">
    <source>
        <dbReference type="ARBA" id="ARBA00004167"/>
    </source>
</evidence>
<evidence type="ECO:0000256" key="3">
    <source>
        <dbReference type="ARBA" id="ARBA00020552"/>
    </source>
</evidence>
<gene>
    <name evidence="8" type="ORF">SAMN05428963_1029</name>
</gene>
<dbReference type="RefSeq" id="WP_078707069.1">
    <property type="nucleotide sequence ID" value="NZ_FUXL01000002.1"/>
</dbReference>
<keyword evidence="7" id="KW-0732">Signal</keyword>
<name>A0A1T4M816_9HYPH</name>
<evidence type="ECO:0000256" key="7">
    <source>
        <dbReference type="SAM" id="SignalP"/>
    </source>
</evidence>
<reference evidence="9" key="1">
    <citation type="submission" date="2017-02" db="EMBL/GenBank/DDBJ databases">
        <authorList>
            <person name="Varghese N."/>
            <person name="Submissions S."/>
        </authorList>
    </citation>
    <scope>NUCLEOTIDE SEQUENCE [LARGE SCALE GENOMIC DNA]</scope>
    <source>
        <strain evidence="9">USBA 369</strain>
    </source>
</reference>
<feature type="signal peptide" evidence="7">
    <location>
        <begin position="1"/>
        <end position="21"/>
    </location>
</feature>
<protein>
    <recommendedName>
        <fullName evidence="3">Lectin-like protein BA14k</fullName>
    </recommendedName>
</protein>
<evidence type="ECO:0000256" key="5">
    <source>
        <dbReference type="ARBA" id="ARBA00022734"/>
    </source>
</evidence>
<keyword evidence="4" id="KW-1003">Cell membrane</keyword>
<dbReference type="InterPro" id="IPR012413">
    <property type="entry name" value="BA14K"/>
</dbReference>
<dbReference type="GO" id="GO:0030246">
    <property type="term" value="F:carbohydrate binding"/>
    <property type="evidence" value="ECO:0007669"/>
    <property type="project" value="UniProtKB-KW"/>
</dbReference>
<dbReference type="Pfam" id="PF07886">
    <property type="entry name" value="BA14K"/>
    <property type="match status" value="1"/>
</dbReference>
<evidence type="ECO:0000313" key="9">
    <source>
        <dbReference type="Proteomes" id="UP000190135"/>
    </source>
</evidence>
<evidence type="ECO:0000256" key="6">
    <source>
        <dbReference type="ARBA" id="ARBA00025321"/>
    </source>
</evidence>
<evidence type="ECO:0000256" key="4">
    <source>
        <dbReference type="ARBA" id="ARBA00022475"/>
    </source>
</evidence>
<keyword evidence="5" id="KW-0430">Lectin</keyword>
<keyword evidence="9" id="KW-1185">Reference proteome</keyword>
<dbReference type="GO" id="GO:0016020">
    <property type="term" value="C:membrane"/>
    <property type="evidence" value="ECO:0007669"/>
    <property type="project" value="UniProtKB-SubCell"/>
</dbReference>
<comment type="subcellular location">
    <subcellularLocation>
        <location evidence="1">Membrane</location>
        <topology evidence="1">Single-pass membrane protein</topology>
    </subcellularLocation>
</comment>
<dbReference type="AlphaFoldDB" id="A0A1T4M816"/>
<comment type="similarity">
    <text evidence="2">Belongs to the BA14k family.</text>
</comment>
<dbReference type="Proteomes" id="UP000190135">
    <property type="component" value="Unassembled WGS sequence"/>
</dbReference>
<comment type="function">
    <text evidence="6">Has immunoglobulin-binding and hemagglutination properties, and can bind to mannose. Essential for virulence. May be involved in LPS biosynthesis or polysaccharide transport.</text>
</comment>
<accession>A0A1T4M816</accession>
<feature type="chain" id="PRO_5013114889" description="Lectin-like protein BA14k" evidence="7">
    <location>
        <begin position="22"/>
        <end position="156"/>
    </location>
</feature>
<organism evidence="8 9">
    <name type="scientific">Consotaella salsifontis</name>
    <dbReference type="NCBI Taxonomy" id="1365950"/>
    <lineage>
        <taxon>Bacteria</taxon>
        <taxon>Pseudomonadati</taxon>
        <taxon>Pseudomonadota</taxon>
        <taxon>Alphaproteobacteria</taxon>
        <taxon>Hyphomicrobiales</taxon>
        <taxon>Aurantimonadaceae</taxon>
        <taxon>Consotaella</taxon>
    </lineage>
</organism>